<reference evidence="9" key="1">
    <citation type="submission" date="2021-01" db="EMBL/GenBank/DDBJ databases">
        <authorList>
            <person name="Corre E."/>
            <person name="Pelletier E."/>
            <person name="Niang G."/>
            <person name="Scheremetjew M."/>
            <person name="Finn R."/>
            <person name="Kale V."/>
            <person name="Holt S."/>
            <person name="Cochrane G."/>
            <person name="Meng A."/>
            <person name="Brown T."/>
            <person name="Cohen L."/>
        </authorList>
    </citation>
    <scope>NUCLEOTIDE SEQUENCE</scope>
    <source>
        <strain evidence="9">PLY429</strain>
    </source>
</reference>
<sequence length="469" mass="52464">MWQEGVEEEPHFLHHVDSCKVFASEEYAKEHFPSQQHQHRPSHLAMEGNNSEPGGDDEQSPPVNTGHLRHQDSVQLTHKHLSERSPNPDKPLKFKVGEYEGSPQESDGLDSDGEQHLQHVDSAVLIRKHPPHHTPSRLGNTKFQLGHPGLVEAKSNDDGESEDVEEGDNADSEAAVSQGDTAEAARPMSKTQQKKIAKKQRMAEFKAQKKAAAKAEKAAQMEVRKAEKDAKMANMTEEERKAYFEEMQAKKAERRAEQEAKKEKLKVAMESGQRLVIDLDFEDKMNETEIRSLCQQLSYSYSANCHSEKPFHLHLSSLKGHIESTLRHQAAGVDNWSISKDAACYTETFTQNKEDIVYLTADSPDTLSELDPSKIYIIGGIVDRNRHKHICLERAKAAGVATAALPIGPHLKLAGSKVLTVNQVVEIMLRYVECKDWKEALLKVIPERKRDAEESDGGDTGAEAKRQKG</sequence>
<evidence type="ECO:0000256" key="1">
    <source>
        <dbReference type="ARBA" id="ARBA00012797"/>
    </source>
</evidence>
<dbReference type="FunFam" id="3.40.1280.30:FF:000001">
    <property type="entry name" value="tRNA methyltransferase 10 homolog A"/>
    <property type="match status" value="1"/>
</dbReference>
<keyword evidence="6" id="KW-0175">Coiled coil</keyword>
<dbReference type="InterPro" id="IPR038459">
    <property type="entry name" value="MT_TRM10-typ_sf"/>
</dbReference>
<evidence type="ECO:0000259" key="8">
    <source>
        <dbReference type="PROSITE" id="PS51675"/>
    </source>
</evidence>
<keyword evidence="3" id="KW-0808">Transferase</keyword>
<feature type="domain" description="SAM-dependent MTase TRM10-type" evidence="8">
    <location>
        <begin position="261"/>
        <end position="452"/>
    </location>
</feature>
<name>A0A7S1SNB2_9CHLO</name>
<evidence type="ECO:0000256" key="4">
    <source>
        <dbReference type="ARBA" id="ARBA00022691"/>
    </source>
</evidence>
<gene>
    <name evidence="9" type="ORF">TCHU04912_LOCUS6255</name>
</gene>
<dbReference type="Gene3D" id="3.40.1280.30">
    <property type="match status" value="1"/>
</dbReference>
<dbReference type="GO" id="GO:0002939">
    <property type="term" value="P:tRNA N1-guanine methylation"/>
    <property type="evidence" value="ECO:0007669"/>
    <property type="project" value="TreeGrafter"/>
</dbReference>
<comment type="catalytic activity">
    <reaction evidence="5">
        <text>guanosine(9) in tRNA + S-adenosyl-L-methionine = N(1)-methylguanosine(9) in tRNA + S-adenosyl-L-homocysteine + H(+)</text>
        <dbReference type="Rhea" id="RHEA:43156"/>
        <dbReference type="Rhea" id="RHEA-COMP:10367"/>
        <dbReference type="Rhea" id="RHEA-COMP:10368"/>
        <dbReference type="ChEBI" id="CHEBI:15378"/>
        <dbReference type="ChEBI" id="CHEBI:57856"/>
        <dbReference type="ChEBI" id="CHEBI:59789"/>
        <dbReference type="ChEBI" id="CHEBI:73542"/>
        <dbReference type="ChEBI" id="CHEBI:74269"/>
        <dbReference type="EC" id="2.1.1.221"/>
    </reaction>
</comment>
<dbReference type="PANTHER" id="PTHR13563">
    <property type="entry name" value="TRNA (GUANINE-9-) METHYLTRANSFERASE"/>
    <property type="match status" value="1"/>
</dbReference>
<evidence type="ECO:0000256" key="5">
    <source>
        <dbReference type="ARBA" id="ARBA00048434"/>
    </source>
</evidence>
<feature type="region of interest" description="Disordered" evidence="7">
    <location>
        <begin position="448"/>
        <end position="469"/>
    </location>
</feature>
<organism evidence="9">
    <name type="scientific">Tetraselmis chuii</name>
    <dbReference type="NCBI Taxonomy" id="63592"/>
    <lineage>
        <taxon>Eukaryota</taxon>
        <taxon>Viridiplantae</taxon>
        <taxon>Chlorophyta</taxon>
        <taxon>core chlorophytes</taxon>
        <taxon>Chlorodendrophyceae</taxon>
        <taxon>Chlorodendrales</taxon>
        <taxon>Chlorodendraceae</taxon>
        <taxon>Tetraselmis</taxon>
    </lineage>
</organism>
<dbReference type="GO" id="GO:0000049">
    <property type="term" value="F:tRNA binding"/>
    <property type="evidence" value="ECO:0007669"/>
    <property type="project" value="TreeGrafter"/>
</dbReference>
<accession>A0A7S1SNB2</accession>
<dbReference type="EC" id="2.1.1.221" evidence="1"/>
<dbReference type="PANTHER" id="PTHR13563:SF13">
    <property type="entry name" value="TRNA METHYLTRANSFERASE 10 HOMOLOG A"/>
    <property type="match status" value="1"/>
</dbReference>
<evidence type="ECO:0000256" key="7">
    <source>
        <dbReference type="SAM" id="MobiDB-lite"/>
    </source>
</evidence>
<dbReference type="CDD" id="cd18089">
    <property type="entry name" value="SPOUT_Trm10-like"/>
    <property type="match status" value="1"/>
</dbReference>
<keyword evidence="4" id="KW-0949">S-adenosyl-L-methionine</keyword>
<dbReference type="PROSITE" id="PS51675">
    <property type="entry name" value="SAM_MT_TRM10"/>
    <property type="match status" value="1"/>
</dbReference>
<dbReference type="GO" id="GO:0005634">
    <property type="term" value="C:nucleus"/>
    <property type="evidence" value="ECO:0007669"/>
    <property type="project" value="TreeGrafter"/>
</dbReference>
<feature type="coiled-coil region" evidence="6">
    <location>
        <begin position="209"/>
        <end position="253"/>
    </location>
</feature>
<evidence type="ECO:0000256" key="2">
    <source>
        <dbReference type="ARBA" id="ARBA00022603"/>
    </source>
</evidence>
<feature type="compositionally biased region" description="Basic and acidic residues" evidence="7">
    <location>
        <begin position="80"/>
        <end position="98"/>
    </location>
</feature>
<protein>
    <recommendedName>
        <fullName evidence="1">tRNA (guanine(9)-N(1))-methyltransferase</fullName>
        <ecNumber evidence="1">2.1.1.221</ecNumber>
    </recommendedName>
</protein>
<dbReference type="InterPro" id="IPR028564">
    <property type="entry name" value="MT_TRM10-typ"/>
</dbReference>
<feature type="region of interest" description="Disordered" evidence="7">
    <location>
        <begin position="29"/>
        <end position="200"/>
    </location>
</feature>
<dbReference type="AlphaFoldDB" id="A0A7S1SNB2"/>
<evidence type="ECO:0000256" key="3">
    <source>
        <dbReference type="ARBA" id="ARBA00022679"/>
    </source>
</evidence>
<proteinExistence type="predicted"/>
<evidence type="ECO:0000313" key="9">
    <source>
        <dbReference type="EMBL" id="CAD9204020.1"/>
    </source>
</evidence>
<keyword evidence="2" id="KW-0489">Methyltransferase</keyword>
<feature type="compositionally biased region" description="Acidic residues" evidence="7">
    <location>
        <begin position="158"/>
        <end position="171"/>
    </location>
</feature>
<feature type="compositionally biased region" description="Basic residues" evidence="7">
    <location>
        <begin position="126"/>
        <end position="135"/>
    </location>
</feature>
<evidence type="ECO:0000256" key="6">
    <source>
        <dbReference type="SAM" id="Coils"/>
    </source>
</evidence>
<dbReference type="EMBL" id="HBGG01012269">
    <property type="protein sequence ID" value="CAD9204020.1"/>
    <property type="molecule type" value="Transcribed_RNA"/>
</dbReference>
<dbReference type="GO" id="GO:0052905">
    <property type="term" value="F:tRNA (guanosine(9)-N1)-methyltransferase activity"/>
    <property type="evidence" value="ECO:0007669"/>
    <property type="project" value="UniProtKB-EC"/>
</dbReference>
<dbReference type="InterPro" id="IPR007356">
    <property type="entry name" value="tRNA_m1G_MeTrfase_euk"/>
</dbReference>